<dbReference type="OrthoDB" id="41478at10239"/>
<evidence type="ECO:0000313" key="2">
    <source>
        <dbReference type="Proteomes" id="UP000201216"/>
    </source>
</evidence>
<evidence type="ECO:0000313" key="1">
    <source>
        <dbReference type="EMBL" id="AGH57737.1"/>
    </source>
</evidence>
<dbReference type="RefSeq" id="YP_007676364.1">
    <property type="nucleotide sequence ID" value="NC_020865.1"/>
</dbReference>
<protein>
    <submittedName>
        <fullName evidence="1">Uncharacterized protein</fullName>
    </submittedName>
</protein>
<dbReference type="KEGG" id="vg:15012995"/>
<gene>
    <name evidence="1" type="ORF">CYZG_00043</name>
</gene>
<dbReference type="EMBL" id="HQ634188">
    <property type="protein sequence ID" value="AGH57737.1"/>
    <property type="molecule type" value="Genomic_DNA"/>
</dbReference>
<dbReference type="GeneID" id="15012995"/>
<name>M4SN19_9CAUD</name>
<sequence length="59" mass="6919">MEQEFKIRRLTDLLPEADKADIITLFLALQRQNFCLSNNVSNLVKHWNTDHPPITPEDQ</sequence>
<dbReference type="Proteomes" id="UP000201216">
    <property type="component" value="Segment"/>
</dbReference>
<organism evidence="1 2">
    <name type="scientific">Cyanophage KBS-P-1A</name>
    <dbReference type="NCBI Taxonomy" id="889951"/>
    <lineage>
        <taxon>Viruses</taxon>
        <taxon>Duplodnaviria</taxon>
        <taxon>Heunggongvirae</taxon>
        <taxon>Uroviricota</taxon>
        <taxon>Caudoviricetes</taxon>
        <taxon>Autographivirales</taxon>
        <taxon>Sednavirus</taxon>
        <taxon>Sednavirus SRIP2</taxon>
    </lineage>
</organism>
<reference evidence="1 2" key="1">
    <citation type="submission" date="2010-11" db="EMBL/GenBank/DDBJ databases">
        <title>The Genome Sequence of Cyanophage KBS-P-1A.</title>
        <authorList>
            <consortium name="The Broad Institute Genome Sequencing Platform"/>
            <person name="Henn M.R."/>
            <person name="Lennon J."/>
            <person name="Levin J."/>
            <person name="Malboeuf C."/>
            <person name="Casali M."/>
            <person name="Russ C."/>
            <person name="Lennon N."/>
            <person name="Chapman S.B."/>
            <person name="Erlich R."/>
            <person name="Young S.K."/>
            <person name="Yandava C."/>
            <person name="Zeng Q."/>
            <person name="Alvarado L."/>
            <person name="Anderson S."/>
            <person name="Berlin A."/>
            <person name="Chen Z."/>
            <person name="Freedman E."/>
            <person name="Gellesch M."/>
            <person name="Goldberg J."/>
            <person name="Green L."/>
            <person name="Griggs A."/>
            <person name="Gujja S."/>
            <person name="Heilman E.R."/>
            <person name="Heiman D."/>
            <person name="Hollinger A."/>
            <person name="Howarth C."/>
            <person name="Larson L."/>
            <person name="Mehta T."/>
            <person name="Pearson M."/>
            <person name="Roberts A."/>
            <person name="Ryan E."/>
            <person name="Saif S."/>
            <person name="Shea T."/>
            <person name="Shenoy N."/>
            <person name="Sisk P."/>
            <person name="Stolte C."/>
            <person name="Sykes S."/>
            <person name="White J."/>
            <person name="Haas B."/>
            <person name="Nusbaum C."/>
            <person name="Birren B."/>
        </authorList>
    </citation>
    <scope>NUCLEOTIDE SEQUENCE [LARGE SCALE GENOMIC DNA]</scope>
    <source>
        <strain evidence="1 2">KBS-P-1A</strain>
    </source>
</reference>
<accession>M4SN19</accession>
<proteinExistence type="predicted"/>